<name>C5J6U1_MESCH</name>
<dbReference type="eggNOG" id="COG0270">
    <property type="taxonomic scope" value="Bacteria"/>
</dbReference>
<evidence type="ECO:0000256" key="4">
    <source>
        <dbReference type="ARBA" id="ARBA00022691"/>
    </source>
</evidence>
<dbReference type="InterPro" id="IPR018117">
    <property type="entry name" value="C5_DNA_meth_AS"/>
</dbReference>
<keyword evidence="2 6" id="KW-0489">Methyltransferase</keyword>
<dbReference type="PROSITE" id="PS00094">
    <property type="entry name" value="C5_MTASE_1"/>
    <property type="match status" value="1"/>
</dbReference>
<dbReference type="Proteomes" id="UP000001491">
    <property type="component" value="Chromosome"/>
</dbReference>
<dbReference type="PROSITE" id="PS51679">
    <property type="entry name" value="SAM_MT_C5"/>
    <property type="match status" value="1"/>
</dbReference>
<dbReference type="Gene3D" id="3.40.50.150">
    <property type="entry name" value="Vaccinia Virus protein VP39"/>
    <property type="match status" value="1"/>
</dbReference>
<evidence type="ECO:0000256" key="2">
    <source>
        <dbReference type="ARBA" id="ARBA00022603"/>
    </source>
</evidence>
<dbReference type="InterPro" id="IPR050390">
    <property type="entry name" value="C5-Methyltransferase"/>
</dbReference>
<evidence type="ECO:0000313" key="7">
    <source>
        <dbReference type="EMBL" id="CAT05204.1"/>
    </source>
</evidence>
<protein>
    <recommendedName>
        <fullName evidence="1">DNA (cytosine-5-)-methyltransferase</fullName>
        <ecNumber evidence="1">2.1.1.37</ecNumber>
    </recommendedName>
</protein>
<dbReference type="PANTHER" id="PTHR10629">
    <property type="entry name" value="CYTOSINE-SPECIFIC METHYLTRANSFERASE"/>
    <property type="match status" value="1"/>
</dbReference>
<dbReference type="AlphaFoldDB" id="C5J6U1"/>
<organism evidence="7 8">
    <name type="scientific">Mesomycoplasma conjunctivae (strain ATCC 25834 / NCTC 10147 / HRC/581)</name>
    <name type="common">Mycoplasma conjunctivae</name>
    <dbReference type="NCBI Taxonomy" id="572263"/>
    <lineage>
        <taxon>Bacteria</taxon>
        <taxon>Bacillati</taxon>
        <taxon>Mycoplasmatota</taxon>
        <taxon>Mycoplasmoidales</taxon>
        <taxon>Metamycoplasmataceae</taxon>
        <taxon>Mesomycoplasma</taxon>
    </lineage>
</organism>
<dbReference type="InterPro" id="IPR029063">
    <property type="entry name" value="SAM-dependent_MTases_sf"/>
</dbReference>
<dbReference type="InterPro" id="IPR001525">
    <property type="entry name" value="C5_MeTfrase"/>
</dbReference>
<dbReference type="PANTHER" id="PTHR10629:SF52">
    <property type="entry name" value="DNA (CYTOSINE-5)-METHYLTRANSFERASE 1"/>
    <property type="match status" value="1"/>
</dbReference>
<dbReference type="GO" id="GO:0032259">
    <property type="term" value="P:methylation"/>
    <property type="evidence" value="ECO:0007669"/>
    <property type="project" value="UniProtKB-KW"/>
</dbReference>
<gene>
    <name evidence="7" type="ordered locus">MCJ_004990</name>
</gene>
<keyword evidence="3 6" id="KW-0808">Transferase</keyword>
<dbReference type="REBASE" id="21129">
    <property type="entry name" value="M.McoHRCORF4990P"/>
</dbReference>
<dbReference type="GO" id="GO:0003886">
    <property type="term" value="F:DNA (cytosine-5-)-methyltransferase activity"/>
    <property type="evidence" value="ECO:0007669"/>
    <property type="project" value="UniProtKB-EC"/>
</dbReference>
<comment type="similarity">
    <text evidence="6">Belongs to the class I-like SAM-binding methyltransferase superfamily. C5-methyltransferase family.</text>
</comment>
<dbReference type="GO" id="GO:0003677">
    <property type="term" value="F:DNA binding"/>
    <property type="evidence" value="ECO:0007669"/>
    <property type="project" value="TreeGrafter"/>
</dbReference>
<feature type="active site" evidence="6">
    <location>
        <position position="139"/>
    </location>
</feature>
<dbReference type="GO" id="GO:0044027">
    <property type="term" value="P:negative regulation of gene expression via chromosomal CpG island methylation"/>
    <property type="evidence" value="ECO:0007669"/>
    <property type="project" value="TreeGrafter"/>
</dbReference>
<keyword evidence="5" id="KW-0680">Restriction system</keyword>
<proteinExistence type="inferred from homology"/>
<sequence>MTNKKHLTIFEAFAGYGSQYLALKKEAEDYKIKVDSLGMIEWYIPAIKAYTHLHDLNYFLDYSYTEEEVKAINQLIFSNDSKKPNKTNYLLTLNEDKKDLIVPYLLPFVRQPNNYISDIKNHNQPLPKDIDILTYSFPCQDISNMGSKKGFADNSNTHSSMLWHIGRLLELSDLDLRPKILLMENVAALASNKFDEDLNKWLLRLIDLGYRTKCEILDAGDFGSSQRRKRLFCVSWLENKFNNYFSFWDINKWKNKYDNLIINHIINHEHNTPENNLFGKLIKPENLPEFKKNGDVISCKLQGLPLFNIEASVFDPKGKGRTNIARSNVIKVKLQDNYIRSLKYDEVLRYMDLDQSEVDKILKANLAPTHFYRIAGNSICIKPLRAIFGLIIEFFNNNLKEDKTNKKGK</sequence>
<evidence type="ECO:0000256" key="5">
    <source>
        <dbReference type="ARBA" id="ARBA00022747"/>
    </source>
</evidence>
<dbReference type="SUPFAM" id="SSF53335">
    <property type="entry name" value="S-adenosyl-L-methionine-dependent methyltransferases"/>
    <property type="match status" value="1"/>
</dbReference>
<dbReference type="PRINTS" id="PR00105">
    <property type="entry name" value="C5METTRFRASE"/>
</dbReference>
<accession>C5J6U1</accession>
<dbReference type="EMBL" id="FM864216">
    <property type="protein sequence ID" value="CAT05204.1"/>
    <property type="molecule type" value="Genomic_DNA"/>
</dbReference>
<evidence type="ECO:0000256" key="1">
    <source>
        <dbReference type="ARBA" id="ARBA00011975"/>
    </source>
</evidence>
<dbReference type="Gene3D" id="3.90.120.10">
    <property type="entry name" value="DNA Methylase, subunit A, domain 2"/>
    <property type="match status" value="1"/>
</dbReference>
<evidence type="ECO:0000313" key="8">
    <source>
        <dbReference type="Proteomes" id="UP000001491"/>
    </source>
</evidence>
<evidence type="ECO:0000256" key="3">
    <source>
        <dbReference type="ARBA" id="ARBA00022679"/>
    </source>
</evidence>
<dbReference type="KEGG" id="mco:MCJ_004990"/>
<keyword evidence="8" id="KW-1185">Reference proteome</keyword>
<evidence type="ECO:0000256" key="6">
    <source>
        <dbReference type="PROSITE-ProRule" id="PRU01016"/>
    </source>
</evidence>
<dbReference type="Pfam" id="PF00145">
    <property type="entry name" value="DNA_methylase"/>
    <property type="match status" value="1"/>
</dbReference>
<dbReference type="EC" id="2.1.1.37" evidence="1"/>
<keyword evidence="4 6" id="KW-0949">S-adenosyl-L-methionine</keyword>
<reference evidence="8" key="1">
    <citation type="journal article" date="2009" name="BMC Bioinformatics">
        <title>The Mycoplasma conjunctivae genome sequencing, annotation and analysis.</title>
        <authorList>
            <person name="Calderon-Copete S.P."/>
            <person name="Wigger G."/>
            <person name="Wunderlin C."/>
            <person name="Schmidheini T."/>
            <person name="Frey J."/>
            <person name="Quail M.A."/>
            <person name="Falquet L."/>
        </authorList>
    </citation>
    <scope>NUCLEOTIDE SEQUENCE [LARGE SCALE GENOMIC DNA]</scope>
    <source>
        <strain evidence="8">ATCC 25834 / NCTC 10147 / HRC/581</strain>
    </source>
</reference>
<dbReference type="GO" id="GO:0009307">
    <property type="term" value="P:DNA restriction-modification system"/>
    <property type="evidence" value="ECO:0007669"/>
    <property type="project" value="UniProtKB-KW"/>
</dbReference>
<dbReference type="HOGENOM" id="CLU_006958_0_6_14"/>